<evidence type="ECO:0000256" key="14">
    <source>
        <dbReference type="ARBA" id="ARBA00038058"/>
    </source>
</evidence>
<keyword evidence="8" id="KW-0067">ATP-binding</keyword>
<dbReference type="GO" id="GO:0016818">
    <property type="term" value="F:hydrolase activity, acting on acid anhydrides, in phosphorus-containing anhydrides"/>
    <property type="evidence" value="ECO:0007669"/>
    <property type="project" value="InterPro"/>
</dbReference>
<evidence type="ECO:0000256" key="5">
    <source>
        <dbReference type="ARBA" id="ARBA00022763"/>
    </source>
</evidence>
<dbReference type="PROSITE" id="PS51193">
    <property type="entry name" value="HELICASE_ATP_BIND_2"/>
    <property type="match status" value="1"/>
</dbReference>
<dbReference type="InterPro" id="IPR010614">
    <property type="entry name" value="RAD3-like_helicase_DEAD"/>
</dbReference>
<keyword evidence="3" id="KW-0479">Metal-binding</keyword>
<dbReference type="PANTHER" id="PTHR11472">
    <property type="entry name" value="DNA REPAIR DEAD HELICASE RAD3/XP-D SUBFAMILY MEMBER"/>
    <property type="match status" value="1"/>
</dbReference>
<evidence type="ECO:0000256" key="4">
    <source>
        <dbReference type="ARBA" id="ARBA00022741"/>
    </source>
</evidence>
<evidence type="ECO:0000313" key="19">
    <source>
        <dbReference type="EMBL" id="SQJ00615.1"/>
    </source>
</evidence>
<organism evidence="19 20">
    <name type="scientific">Fusobacterium ulcerans</name>
    <dbReference type="NCBI Taxonomy" id="861"/>
    <lineage>
        <taxon>Bacteria</taxon>
        <taxon>Fusobacteriati</taxon>
        <taxon>Fusobacteriota</taxon>
        <taxon>Fusobacteriia</taxon>
        <taxon>Fusobacteriales</taxon>
        <taxon>Fusobacteriaceae</taxon>
        <taxon>Fusobacterium</taxon>
    </lineage>
</organism>
<evidence type="ECO:0000259" key="18">
    <source>
        <dbReference type="PROSITE" id="PS51193"/>
    </source>
</evidence>
<dbReference type="InterPro" id="IPR006555">
    <property type="entry name" value="ATP-dep_Helicase_C"/>
</dbReference>
<dbReference type="GO" id="GO:0051539">
    <property type="term" value="F:4 iron, 4 sulfur cluster binding"/>
    <property type="evidence" value="ECO:0007669"/>
    <property type="project" value="UniProtKB-KW"/>
</dbReference>
<evidence type="ECO:0000256" key="1">
    <source>
        <dbReference type="ARBA" id="ARBA00001966"/>
    </source>
</evidence>
<name>A0AAX2JBQ9_9FUSO</name>
<evidence type="ECO:0000256" key="6">
    <source>
        <dbReference type="ARBA" id="ARBA00022801"/>
    </source>
</evidence>
<dbReference type="Proteomes" id="UP000249008">
    <property type="component" value="Chromosome 1"/>
</dbReference>
<dbReference type="Gene3D" id="3.40.50.300">
    <property type="entry name" value="P-loop containing nucleotide triphosphate hydrolases"/>
    <property type="match status" value="2"/>
</dbReference>
<evidence type="ECO:0000256" key="15">
    <source>
        <dbReference type="ARBA" id="ARBA00044969"/>
    </source>
</evidence>
<dbReference type="SMART" id="SM00491">
    <property type="entry name" value="HELICc2"/>
    <property type="match status" value="1"/>
</dbReference>
<keyword evidence="7 19" id="KW-0347">Helicase</keyword>
<dbReference type="GO" id="GO:0003677">
    <property type="term" value="F:DNA binding"/>
    <property type="evidence" value="ECO:0007669"/>
    <property type="project" value="UniProtKB-KW"/>
</dbReference>
<gene>
    <name evidence="19" type="primary">dinG</name>
    <name evidence="19" type="ORF">NCTC12112_00909</name>
</gene>
<dbReference type="EMBL" id="LS483487">
    <property type="protein sequence ID" value="SQJ00615.1"/>
    <property type="molecule type" value="Genomic_DNA"/>
</dbReference>
<proteinExistence type="inferred from homology"/>
<feature type="domain" description="Helicase ATP-binding" evidence="18">
    <location>
        <begin position="154"/>
        <end position="426"/>
    </location>
</feature>
<dbReference type="Pfam" id="PF06733">
    <property type="entry name" value="DEAD_2"/>
    <property type="match status" value="1"/>
</dbReference>
<evidence type="ECO:0000256" key="16">
    <source>
        <dbReference type="ARBA" id="ARBA00048954"/>
    </source>
</evidence>
<dbReference type="InterPro" id="IPR045028">
    <property type="entry name" value="DinG/Rad3-like"/>
</dbReference>
<protein>
    <recommendedName>
        <fullName evidence="15">DNA 5'-3' helicase</fullName>
        <ecNumber evidence="15">5.6.2.3</ecNumber>
    </recommendedName>
</protein>
<dbReference type="SUPFAM" id="SSF52540">
    <property type="entry name" value="P-loop containing nucleoside triphosphate hydrolases"/>
    <property type="match status" value="1"/>
</dbReference>
<dbReference type="InterPro" id="IPR014001">
    <property type="entry name" value="Helicase_ATP-bd"/>
</dbReference>
<dbReference type="KEGG" id="ful:C4N20_11745"/>
<dbReference type="GO" id="GO:0006281">
    <property type="term" value="P:DNA repair"/>
    <property type="evidence" value="ECO:0007669"/>
    <property type="project" value="UniProtKB-KW"/>
</dbReference>
<keyword evidence="9" id="KW-0408">Iron</keyword>
<evidence type="ECO:0000256" key="8">
    <source>
        <dbReference type="ARBA" id="ARBA00022840"/>
    </source>
</evidence>
<comment type="similarity">
    <text evidence="14">Belongs to the helicase family. DinG subfamily.</text>
</comment>
<dbReference type="EC" id="5.6.2.3" evidence="15"/>
<feature type="domain" description="Helicase ATP-binding" evidence="17">
    <location>
        <begin position="176"/>
        <end position="394"/>
    </location>
</feature>
<dbReference type="PROSITE" id="PS51192">
    <property type="entry name" value="HELICASE_ATP_BIND_1"/>
    <property type="match status" value="1"/>
</dbReference>
<dbReference type="InterPro" id="IPR027417">
    <property type="entry name" value="P-loop_NTPase"/>
</dbReference>
<dbReference type="GO" id="GO:0043139">
    <property type="term" value="F:5'-3' DNA helicase activity"/>
    <property type="evidence" value="ECO:0007669"/>
    <property type="project" value="UniProtKB-EC"/>
</dbReference>
<evidence type="ECO:0000313" key="20">
    <source>
        <dbReference type="Proteomes" id="UP000249008"/>
    </source>
</evidence>
<dbReference type="InterPro" id="IPR006554">
    <property type="entry name" value="Helicase-like_DEXD_c2"/>
</dbReference>
<evidence type="ECO:0000256" key="2">
    <source>
        <dbReference type="ARBA" id="ARBA00022485"/>
    </source>
</evidence>
<keyword evidence="5" id="KW-0227">DNA damage</keyword>
<evidence type="ECO:0000256" key="7">
    <source>
        <dbReference type="ARBA" id="ARBA00022806"/>
    </source>
</evidence>
<comment type="cofactor">
    <cofactor evidence="1">
        <name>[4Fe-4S] cluster</name>
        <dbReference type="ChEBI" id="CHEBI:49883"/>
    </cofactor>
</comment>
<evidence type="ECO:0000259" key="17">
    <source>
        <dbReference type="PROSITE" id="PS51192"/>
    </source>
</evidence>
<evidence type="ECO:0000256" key="12">
    <source>
        <dbReference type="ARBA" id="ARBA00023204"/>
    </source>
</evidence>
<dbReference type="AlphaFoldDB" id="A0AAX2JBQ9"/>
<keyword evidence="10" id="KW-0411">Iron-sulfur</keyword>
<dbReference type="PANTHER" id="PTHR11472:SF34">
    <property type="entry name" value="REGULATOR OF TELOMERE ELONGATION HELICASE 1"/>
    <property type="match status" value="1"/>
</dbReference>
<dbReference type="GO" id="GO:0046872">
    <property type="term" value="F:metal ion binding"/>
    <property type="evidence" value="ECO:0007669"/>
    <property type="project" value="UniProtKB-KW"/>
</dbReference>
<dbReference type="PROSITE" id="PS01302">
    <property type="entry name" value="UPF0758"/>
    <property type="match status" value="1"/>
</dbReference>
<evidence type="ECO:0000256" key="11">
    <source>
        <dbReference type="ARBA" id="ARBA00023125"/>
    </source>
</evidence>
<keyword evidence="11" id="KW-0238">DNA-binding</keyword>
<dbReference type="InterPro" id="IPR014013">
    <property type="entry name" value="Helic_SF1/SF2_ATP-bd_DinG/Rad3"/>
</dbReference>
<dbReference type="InterPro" id="IPR020891">
    <property type="entry name" value="UPF0758_CS"/>
</dbReference>
<accession>A0AAX2JBQ9</accession>
<dbReference type="Pfam" id="PF00270">
    <property type="entry name" value="DEAD"/>
    <property type="match status" value="1"/>
</dbReference>
<keyword evidence="2" id="KW-0004">4Fe-4S</keyword>
<dbReference type="SMART" id="SM00488">
    <property type="entry name" value="DEXDc2"/>
    <property type="match status" value="1"/>
</dbReference>
<evidence type="ECO:0000256" key="13">
    <source>
        <dbReference type="ARBA" id="ARBA00023235"/>
    </source>
</evidence>
<dbReference type="InterPro" id="IPR011545">
    <property type="entry name" value="DEAD/DEAH_box_helicase_dom"/>
</dbReference>
<keyword evidence="6 19" id="KW-0378">Hydrolase</keyword>
<evidence type="ECO:0000256" key="10">
    <source>
        <dbReference type="ARBA" id="ARBA00023014"/>
    </source>
</evidence>
<reference evidence="19 20" key="1">
    <citation type="submission" date="2018-06" db="EMBL/GenBank/DDBJ databases">
        <authorList>
            <consortium name="Pathogen Informatics"/>
            <person name="Doyle S."/>
        </authorList>
    </citation>
    <scope>NUCLEOTIDE SEQUENCE [LARGE SCALE GENOMIC DNA]</scope>
    <source>
        <strain evidence="19 20">NCTC12112</strain>
    </source>
</reference>
<keyword evidence="4" id="KW-0547">Nucleotide-binding</keyword>
<dbReference type="SMART" id="SM00487">
    <property type="entry name" value="DEXDc"/>
    <property type="match status" value="1"/>
</dbReference>
<evidence type="ECO:0000256" key="9">
    <source>
        <dbReference type="ARBA" id="ARBA00023004"/>
    </source>
</evidence>
<keyword evidence="13" id="KW-0413">Isomerase</keyword>
<comment type="catalytic activity">
    <reaction evidence="16">
        <text>ATP + H2O = ADP + phosphate + H(+)</text>
        <dbReference type="Rhea" id="RHEA:13065"/>
        <dbReference type="ChEBI" id="CHEBI:15377"/>
        <dbReference type="ChEBI" id="CHEBI:15378"/>
        <dbReference type="ChEBI" id="CHEBI:30616"/>
        <dbReference type="ChEBI" id="CHEBI:43474"/>
        <dbReference type="ChEBI" id="CHEBI:456216"/>
        <dbReference type="EC" id="5.6.2.3"/>
    </reaction>
</comment>
<dbReference type="GO" id="GO:0005524">
    <property type="term" value="F:ATP binding"/>
    <property type="evidence" value="ECO:0007669"/>
    <property type="project" value="UniProtKB-KW"/>
</dbReference>
<dbReference type="Pfam" id="PF13307">
    <property type="entry name" value="Helicase_C_2"/>
    <property type="match status" value="1"/>
</dbReference>
<evidence type="ECO:0000256" key="3">
    <source>
        <dbReference type="ARBA" id="ARBA00022723"/>
    </source>
</evidence>
<keyword evidence="12" id="KW-0234">DNA repair</keyword>
<sequence>MRKRGIIYKGKLSVNSLVMKGKLMDINEKISLNAREIMKLEIEEAGGNEVFFRGIPNENGIVTEVEVLARGNKYSVPAIIKAMKKGEVLIHNHPSGFLYPSDADVEIASMYSNRMAGASYIVNNGLTDVYVIVELFSDSNVEIDITPYFEKTGLLSQTFKGFEYRDEQLHMAKHIEAGLNNEKKVIVEAGTGTGKTLAYLIPSVEWAIKNKKRVVISTNTINLQEQLLNKDIPIAKKVVQGDFRYILVKGRGNYLCNRKYFNLALGENVNFEEFSNSQKTQFKEIISWGKKTEKGDKSELPFEVDNSVWELFQSETDICAGAKCPYKGECFFLKSREEKKNADILITNHHMYFSDLAIRKEIGFNTEYSILPEYGLVVFDEAHNIEKVARDYFSYEASKYSFTKIMNQIFATEGKKKNTGSLDVLLNYIKNTSMDSRSILEKEIKDIKIKHKSLFLEGREYFNHIIEVFSKGQMGTFTFRAKKEEMENSPFLSSLIDFREKFTSEYNSYMRKVRSLIKELRDEEDEQGTINDFVKYTDRLENFFNNFRFINDFDDEEFIYWIEVNSRKSNSKLVATPLKIDSELQKNLYINLKQIIFTSATIAIGSDFSYFKESIGLEEDTLDKVIHSPFDYDKQMKVYIPDDIPNPSDRDFVDEISEFLKALLIKSRGKTFVLFTSYSALNYVYYLLRDDLEANGIELFIHGMAPRTHLVNMYVNGRNPVLFGTDSFWEGVDIKGKQLSSVIIVKLPFKVPSDPVTEAIIENITAQGKNSFIEYQIPEAVIKFKQGIGRLIRSKTDHGTVTILDNRVINKRYGRYFMESIPTKNIKIVGKSAVLKDMEADIKGGYNEEI</sequence>